<protein>
    <recommendedName>
        <fullName evidence="3">DUF4374 domain-containing protein</fullName>
    </recommendedName>
</protein>
<reference evidence="2" key="1">
    <citation type="journal article" date="2019" name="Int. J. Syst. Evol. Microbiol.">
        <title>The Global Catalogue of Microorganisms (GCM) 10K type strain sequencing project: providing services to taxonomists for standard genome sequencing and annotation.</title>
        <authorList>
            <consortium name="The Broad Institute Genomics Platform"/>
            <consortium name="The Broad Institute Genome Sequencing Center for Infectious Disease"/>
            <person name="Wu L."/>
            <person name="Ma J."/>
        </authorList>
    </citation>
    <scope>NUCLEOTIDE SEQUENCE [LARGE SCALE GENOMIC DNA]</scope>
    <source>
        <strain evidence="2">CCUG 55608</strain>
    </source>
</reference>
<dbReference type="RefSeq" id="WP_265993849.1">
    <property type="nucleotide sequence ID" value="NZ_CP110973.1"/>
</dbReference>
<name>A0ABW3QKD4_9BACT</name>
<organism evidence="1 2">
    <name type="scientific">Larkinella insperata</name>
    <dbReference type="NCBI Taxonomy" id="332158"/>
    <lineage>
        <taxon>Bacteria</taxon>
        <taxon>Pseudomonadati</taxon>
        <taxon>Bacteroidota</taxon>
        <taxon>Cytophagia</taxon>
        <taxon>Cytophagales</taxon>
        <taxon>Spirosomataceae</taxon>
        <taxon>Larkinella</taxon>
    </lineage>
</organism>
<dbReference type="EMBL" id="JBHTLP010000023">
    <property type="protein sequence ID" value="MFD1144783.1"/>
    <property type="molecule type" value="Genomic_DNA"/>
</dbReference>
<accession>A0ABW3QKD4</accession>
<evidence type="ECO:0008006" key="3">
    <source>
        <dbReference type="Google" id="ProtNLM"/>
    </source>
</evidence>
<sequence length="402" mass="42576">MKASFYRLALSLSVAALLTSCQKDGNDPAPGQSAGEYQHVRLLVSDGTSKQLTQIAPASGTITTFDAQYPNATLYATASGRFAALLYGSQNFVQYFDSGLEYHGDHVDVKGTPKFAAMTSDRPKPTHFKTRGTESLIFNDGDGTLSVGNEADFHVAGAKMNVINAGLTAHHGAMAKFDNGTYAVTFVDASSKLSGPHGVKIIDATGKEVFASKLAVSRLHGNATDGTNAVFGVAGGALVVTQSGEQRLISNPEGFGDIRLGTILEAAAVKKFVGFVATKGAYFVDITANRITPIYEGTDVMQCKVDRAGKNLLLLLTNGTLKIYDLSTGSLKKEGSVIGATPSTDTFKPVMEATEKYAYIALPTLGEVHQINLTNLAQITKHKVSAQPTRLAILGFETDESH</sequence>
<comment type="caution">
    <text evidence="1">The sequence shown here is derived from an EMBL/GenBank/DDBJ whole genome shotgun (WGS) entry which is preliminary data.</text>
</comment>
<keyword evidence="2" id="KW-1185">Reference proteome</keyword>
<dbReference type="SUPFAM" id="SSF50969">
    <property type="entry name" value="YVTN repeat-like/Quinoprotein amine dehydrogenase"/>
    <property type="match status" value="1"/>
</dbReference>
<dbReference type="Proteomes" id="UP001597116">
    <property type="component" value="Unassembled WGS sequence"/>
</dbReference>
<evidence type="ECO:0000313" key="1">
    <source>
        <dbReference type="EMBL" id="MFD1144783.1"/>
    </source>
</evidence>
<proteinExistence type="predicted"/>
<dbReference type="InterPro" id="IPR011044">
    <property type="entry name" value="Quino_amine_DH_bsu"/>
</dbReference>
<evidence type="ECO:0000313" key="2">
    <source>
        <dbReference type="Proteomes" id="UP001597116"/>
    </source>
</evidence>
<dbReference type="PROSITE" id="PS51257">
    <property type="entry name" value="PROKAR_LIPOPROTEIN"/>
    <property type="match status" value="1"/>
</dbReference>
<gene>
    <name evidence="1" type="ORF">ACFQ4C_26880</name>
</gene>